<keyword evidence="8" id="KW-0479">Metal-binding</keyword>
<organism evidence="11 12">
    <name type="scientific">Bacterioplanoides pacificum</name>
    <dbReference type="NCBI Taxonomy" id="1171596"/>
    <lineage>
        <taxon>Bacteria</taxon>
        <taxon>Pseudomonadati</taxon>
        <taxon>Pseudomonadota</taxon>
        <taxon>Gammaproteobacteria</taxon>
        <taxon>Oceanospirillales</taxon>
        <taxon>Oceanospirillaceae</taxon>
        <taxon>Bacterioplanoides</taxon>
    </lineage>
</organism>
<comment type="caution">
    <text evidence="11">The sequence shown here is derived from an EMBL/GenBank/DDBJ whole genome shotgun (WGS) entry which is preliminary data.</text>
</comment>
<proteinExistence type="inferred from homology"/>
<dbReference type="Gene3D" id="1.10.1520.10">
    <property type="entry name" value="Ribonuclease III domain"/>
    <property type="match status" value="1"/>
</dbReference>
<comment type="similarity">
    <text evidence="2">Belongs to the ribonuclease III family.</text>
</comment>
<protein>
    <recommendedName>
        <fullName evidence="8">Ribonuclease 3</fullName>
        <ecNumber evidence="8">3.1.26.3</ecNumber>
    </recommendedName>
    <alternativeName>
        <fullName evidence="8">Ribonuclease III</fullName>
        <shortName evidence="8">RNase III</shortName>
    </alternativeName>
</protein>
<dbReference type="PANTHER" id="PTHR11207:SF0">
    <property type="entry name" value="RIBONUCLEASE 3"/>
    <property type="match status" value="1"/>
</dbReference>
<comment type="cofactor">
    <cofactor evidence="8">
        <name>Mg(2+)</name>
        <dbReference type="ChEBI" id="CHEBI:18420"/>
    </cofactor>
</comment>
<feature type="binding site" evidence="8">
    <location>
        <position position="40"/>
    </location>
    <ligand>
        <name>Mg(2+)</name>
        <dbReference type="ChEBI" id="CHEBI:18420"/>
    </ligand>
</feature>
<dbReference type="Pfam" id="PF00035">
    <property type="entry name" value="dsrm"/>
    <property type="match status" value="1"/>
</dbReference>
<keyword evidence="6 8" id="KW-0378">Hydrolase</keyword>
<keyword evidence="7 8" id="KW-0694">RNA-binding</keyword>
<dbReference type="InterPro" id="IPR014720">
    <property type="entry name" value="dsRBD_dom"/>
</dbReference>
<dbReference type="CDD" id="cd00593">
    <property type="entry name" value="RIBOc"/>
    <property type="match status" value="1"/>
</dbReference>
<dbReference type="EMBL" id="JBHRYB010000013">
    <property type="protein sequence ID" value="MFC3681025.1"/>
    <property type="molecule type" value="Genomic_DNA"/>
</dbReference>
<comment type="catalytic activity">
    <reaction evidence="1 8">
        <text>Endonucleolytic cleavage to 5'-phosphomonoester.</text>
        <dbReference type="EC" id="3.1.26.3"/>
    </reaction>
</comment>
<evidence type="ECO:0000259" key="10">
    <source>
        <dbReference type="PROSITE" id="PS50142"/>
    </source>
</evidence>
<keyword evidence="4 8" id="KW-0540">Nuclease</keyword>
<evidence type="ECO:0000256" key="6">
    <source>
        <dbReference type="ARBA" id="ARBA00022801"/>
    </source>
</evidence>
<feature type="active site" evidence="8">
    <location>
        <position position="44"/>
    </location>
</feature>
<dbReference type="PROSITE" id="PS00517">
    <property type="entry name" value="RNASE_3_1"/>
    <property type="match status" value="1"/>
</dbReference>
<evidence type="ECO:0000259" key="9">
    <source>
        <dbReference type="PROSITE" id="PS50137"/>
    </source>
</evidence>
<keyword evidence="3 8" id="KW-0507">mRNA processing</keyword>
<dbReference type="InterPro" id="IPR000999">
    <property type="entry name" value="RNase_III_dom"/>
</dbReference>
<evidence type="ECO:0000313" key="12">
    <source>
        <dbReference type="Proteomes" id="UP001595722"/>
    </source>
</evidence>
<evidence type="ECO:0000256" key="8">
    <source>
        <dbReference type="HAMAP-Rule" id="MF_00104"/>
    </source>
</evidence>
<sequence>MNNPLLKLSQRLGYAFRDEELAHLALTHRSKGVKNNERLEFLGDSILSLVISEDLYRRFPEAKEGKLSRLRARIVKGATLADLAKEFSLGDFLLLGTGELKSGGHKRDSILADAVEALIGAIYLDAGLEVARERVLDWFASRLDKLTLEDPIKDPKTQLQEIQQAAGSRLPKYDVLAVDGPTNEQIFTVTCVIPEIDAAVTATGTSRRNAEQTAAAMVLEQLNARDNEQENHA</sequence>
<dbReference type="SMART" id="SM00358">
    <property type="entry name" value="DSRM"/>
    <property type="match status" value="1"/>
</dbReference>
<dbReference type="SMART" id="SM00535">
    <property type="entry name" value="RIBOc"/>
    <property type="match status" value="1"/>
</dbReference>
<feature type="domain" description="RNase III" evidence="10">
    <location>
        <begin position="5"/>
        <end position="127"/>
    </location>
</feature>
<dbReference type="NCBIfam" id="TIGR02191">
    <property type="entry name" value="RNaseIII"/>
    <property type="match status" value="1"/>
</dbReference>
<evidence type="ECO:0000256" key="5">
    <source>
        <dbReference type="ARBA" id="ARBA00022759"/>
    </source>
</evidence>
<keyword evidence="8" id="KW-0460">Magnesium</keyword>
<keyword evidence="8" id="KW-0698">rRNA processing</keyword>
<dbReference type="Gene3D" id="3.30.160.20">
    <property type="match status" value="1"/>
</dbReference>
<dbReference type="HAMAP" id="MF_00104">
    <property type="entry name" value="RNase_III"/>
    <property type="match status" value="1"/>
</dbReference>
<keyword evidence="12" id="KW-1185">Reference proteome</keyword>
<keyword evidence="5 8" id="KW-0255">Endonuclease</keyword>
<gene>
    <name evidence="8 11" type="primary">rnc</name>
    <name evidence="11" type="ORF">ACFOMG_13035</name>
</gene>
<comment type="function">
    <text evidence="8">Digests double-stranded RNA. Involved in the processing of primary rRNA transcript to yield the immediate precursors to the large and small rRNAs (23S and 16S). Processes some mRNAs, and tRNAs when they are encoded in the rRNA operon. Processes pre-crRNA and tracrRNA of type II CRISPR loci if present in the organism.</text>
</comment>
<dbReference type="CDD" id="cd10845">
    <property type="entry name" value="DSRM_RNAse_III_family"/>
    <property type="match status" value="1"/>
</dbReference>
<feature type="binding site" evidence="8">
    <location>
        <position position="113"/>
    </location>
    <ligand>
        <name>Mg(2+)</name>
        <dbReference type="ChEBI" id="CHEBI:18420"/>
    </ligand>
</feature>
<evidence type="ECO:0000256" key="1">
    <source>
        <dbReference type="ARBA" id="ARBA00000109"/>
    </source>
</evidence>
<feature type="active site" evidence="8">
    <location>
        <position position="116"/>
    </location>
</feature>
<dbReference type="SUPFAM" id="SSF54768">
    <property type="entry name" value="dsRNA-binding domain-like"/>
    <property type="match status" value="1"/>
</dbReference>
<dbReference type="InterPro" id="IPR011907">
    <property type="entry name" value="RNase_III"/>
</dbReference>
<dbReference type="RefSeq" id="WP_376867173.1">
    <property type="nucleotide sequence ID" value="NZ_JBHRYB010000013.1"/>
</dbReference>
<dbReference type="PANTHER" id="PTHR11207">
    <property type="entry name" value="RIBONUCLEASE III"/>
    <property type="match status" value="1"/>
</dbReference>
<keyword evidence="8" id="KW-0963">Cytoplasm</keyword>
<dbReference type="Pfam" id="PF14622">
    <property type="entry name" value="Ribonucleas_3_3"/>
    <property type="match status" value="1"/>
</dbReference>
<evidence type="ECO:0000256" key="2">
    <source>
        <dbReference type="ARBA" id="ARBA00010183"/>
    </source>
</evidence>
<keyword evidence="8" id="KW-0819">tRNA processing</keyword>
<accession>A0ABV7VUN2</accession>
<feature type="binding site" evidence="8">
    <location>
        <position position="116"/>
    </location>
    <ligand>
        <name>Mg(2+)</name>
        <dbReference type="ChEBI" id="CHEBI:18420"/>
    </ligand>
</feature>
<dbReference type="EC" id="3.1.26.3" evidence="8"/>
<dbReference type="SUPFAM" id="SSF69065">
    <property type="entry name" value="RNase III domain-like"/>
    <property type="match status" value="1"/>
</dbReference>
<dbReference type="Proteomes" id="UP001595722">
    <property type="component" value="Unassembled WGS sequence"/>
</dbReference>
<dbReference type="InterPro" id="IPR036389">
    <property type="entry name" value="RNase_III_sf"/>
</dbReference>
<evidence type="ECO:0000256" key="4">
    <source>
        <dbReference type="ARBA" id="ARBA00022722"/>
    </source>
</evidence>
<feature type="domain" description="DRBM" evidence="9">
    <location>
        <begin position="154"/>
        <end position="224"/>
    </location>
</feature>
<dbReference type="PROSITE" id="PS50137">
    <property type="entry name" value="DS_RBD"/>
    <property type="match status" value="1"/>
</dbReference>
<keyword evidence="8" id="KW-0699">rRNA-binding</keyword>
<evidence type="ECO:0000256" key="3">
    <source>
        <dbReference type="ARBA" id="ARBA00022664"/>
    </source>
</evidence>
<comment type="subcellular location">
    <subcellularLocation>
        <location evidence="8">Cytoplasm</location>
    </subcellularLocation>
</comment>
<comment type="subunit">
    <text evidence="8">Homodimer.</text>
</comment>
<dbReference type="GO" id="GO:0004525">
    <property type="term" value="F:ribonuclease III activity"/>
    <property type="evidence" value="ECO:0007669"/>
    <property type="project" value="UniProtKB-EC"/>
</dbReference>
<reference evidence="12" key="1">
    <citation type="journal article" date="2019" name="Int. J. Syst. Evol. Microbiol.">
        <title>The Global Catalogue of Microorganisms (GCM) 10K type strain sequencing project: providing services to taxonomists for standard genome sequencing and annotation.</title>
        <authorList>
            <consortium name="The Broad Institute Genomics Platform"/>
            <consortium name="The Broad Institute Genome Sequencing Center for Infectious Disease"/>
            <person name="Wu L."/>
            <person name="Ma J."/>
        </authorList>
    </citation>
    <scope>NUCLEOTIDE SEQUENCE [LARGE SCALE GENOMIC DNA]</scope>
    <source>
        <strain evidence="12">KCTC 42424</strain>
    </source>
</reference>
<evidence type="ECO:0000313" key="11">
    <source>
        <dbReference type="EMBL" id="MFC3681025.1"/>
    </source>
</evidence>
<name>A0ABV7VUN2_9GAMM</name>
<dbReference type="PROSITE" id="PS50142">
    <property type="entry name" value="RNASE_3_2"/>
    <property type="match status" value="1"/>
</dbReference>
<evidence type="ECO:0000256" key="7">
    <source>
        <dbReference type="ARBA" id="ARBA00022884"/>
    </source>
</evidence>